<evidence type="ECO:0000313" key="2">
    <source>
        <dbReference type="Proteomes" id="UP000316560"/>
    </source>
</evidence>
<organism evidence="1 2">
    <name type="scientific">Rhodoglobus vestalii</name>
    <dbReference type="NCBI Taxonomy" id="193384"/>
    <lineage>
        <taxon>Bacteria</taxon>
        <taxon>Bacillati</taxon>
        <taxon>Actinomycetota</taxon>
        <taxon>Actinomycetes</taxon>
        <taxon>Micrococcales</taxon>
        <taxon>Microbacteriaceae</taxon>
        <taxon>Rhodoglobus</taxon>
    </lineage>
</organism>
<comment type="caution">
    <text evidence="1">The sequence shown here is derived from an EMBL/GenBank/DDBJ whole genome shotgun (WGS) entry which is preliminary data.</text>
</comment>
<dbReference type="Proteomes" id="UP000316560">
    <property type="component" value="Unassembled WGS sequence"/>
</dbReference>
<evidence type="ECO:0008006" key="3">
    <source>
        <dbReference type="Google" id="ProtNLM"/>
    </source>
</evidence>
<name>A0A8H2PSU9_9MICO</name>
<evidence type="ECO:0000313" key="1">
    <source>
        <dbReference type="EMBL" id="TQO18531.1"/>
    </source>
</evidence>
<protein>
    <recommendedName>
        <fullName evidence="3">DUF4365 domain-containing protein</fullName>
    </recommendedName>
</protein>
<dbReference type="EMBL" id="VFRA01000001">
    <property type="protein sequence ID" value="TQO18531.1"/>
    <property type="molecule type" value="Genomic_DNA"/>
</dbReference>
<reference evidence="1 2" key="1">
    <citation type="submission" date="2019-06" db="EMBL/GenBank/DDBJ databases">
        <title>Sequencing the genomes of 1000 actinobacteria strains.</title>
        <authorList>
            <person name="Klenk H.-P."/>
        </authorList>
    </citation>
    <scope>NUCLEOTIDE SEQUENCE [LARGE SCALE GENOMIC DNA]</scope>
    <source>
        <strain evidence="1 2">DSM 21947</strain>
    </source>
</reference>
<dbReference type="AlphaFoldDB" id="A0A8H2PSU9"/>
<proteinExistence type="predicted"/>
<accession>A0A8H2PSU9</accession>
<keyword evidence="2" id="KW-1185">Reference proteome</keyword>
<gene>
    <name evidence="1" type="ORF">FB472_0048</name>
</gene>
<sequence>MVRSSWKQNHRSGQVRLERTDILTVHTSEQGPMIEVQVKTANYVGGNTNWPLSTKSQQPELSTREWFVMVVLPAAPFQIPRSFIVPRNHVAAAAWLAHVHWLTEPDAQPGTRNAGPSRSRVNVDGWARYEDRWDLLLSPTTDCPVVLPKWMQNASLLDRVARNPNYSWQHPWRDAPPTWSSRAFLAERI</sequence>